<organism evidence="3 4">
    <name type="scientific">Alkalilimnicola ehrlichii</name>
    <dbReference type="NCBI Taxonomy" id="351052"/>
    <lineage>
        <taxon>Bacteria</taxon>
        <taxon>Pseudomonadati</taxon>
        <taxon>Pseudomonadota</taxon>
        <taxon>Gammaproteobacteria</taxon>
        <taxon>Chromatiales</taxon>
        <taxon>Ectothiorhodospiraceae</taxon>
        <taxon>Alkalilimnicola</taxon>
    </lineage>
</organism>
<evidence type="ECO:0000313" key="3">
    <source>
        <dbReference type="EMBL" id="RFA33127.1"/>
    </source>
</evidence>
<evidence type="ECO:0000256" key="1">
    <source>
        <dbReference type="ARBA" id="ARBA00005250"/>
    </source>
</evidence>
<dbReference type="Pfam" id="PF00753">
    <property type="entry name" value="Lactamase_B"/>
    <property type="match status" value="1"/>
</dbReference>
<dbReference type="SMART" id="SM00849">
    <property type="entry name" value="Lactamase_B"/>
    <property type="match status" value="1"/>
</dbReference>
<dbReference type="OrthoDB" id="9769598at2"/>
<accession>A0A3E0WM18</accession>
<dbReference type="PANTHER" id="PTHR42951:SF4">
    <property type="entry name" value="ACYL-COENZYME A THIOESTERASE MBLAC2"/>
    <property type="match status" value="1"/>
</dbReference>
<dbReference type="GO" id="GO:0017001">
    <property type="term" value="P:antibiotic catabolic process"/>
    <property type="evidence" value="ECO:0007669"/>
    <property type="project" value="UniProtKB-ARBA"/>
</dbReference>
<dbReference type="InterPro" id="IPR036866">
    <property type="entry name" value="RibonucZ/Hydroxyglut_hydro"/>
</dbReference>
<dbReference type="Proteomes" id="UP000256763">
    <property type="component" value="Unassembled WGS sequence"/>
</dbReference>
<dbReference type="AlphaFoldDB" id="A0A3E0WM18"/>
<dbReference type="InterPro" id="IPR030811">
    <property type="entry name" value="SoxH-rel_PQQ_1"/>
</dbReference>
<name>A0A3E0WM18_9GAMM</name>
<protein>
    <submittedName>
        <fullName evidence="3">MBL fold metallo-hydrolase</fullName>
    </submittedName>
</protein>
<dbReference type="InterPro" id="IPR050855">
    <property type="entry name" value="NDM-1-like"/>
</dbReference>
<evidence type="ECO:0000313" key="4">
    <source>
        <dbReference type="Proteomes" id="UP000256763"/>
    </source>
</evidence>
<evidence type="ECO:0000259" key="2">
    <source>
        <dbReference type="SMART" id="SM00849"/>
    </source>
</evidence>
<dbReference type="EMBL" id="NFZW01000023">
    <property type="protein sequence ID" value="RFA33127.1"/>
    <property type="molecule type" value="Genomic_DNA"/>
</dbReference>
<dbReference type="GO" id="GO:0016787">
    <property type="term" value="F:hydrolase activity"/>
    <property type="evidence" value="ECO:0007669"/>
    <property type="project" value="UniProtKB-KW"/>
</dbReference>
<dbReference type="NCBIfam" id="TIGR04558">
    <property type="entry name" value="SoxH_rel_PQQ_1"/>
    <property type="match status" value="1"/>
</dbReference>
<comment type="similarity">
    <text evidence="1">Belongs to the metallo-beta-lactamase superfamily. Class-B beta-lactamase family.</text>
</comment>
<comment type="caution">
    <text evidence="3">The sequence shown here is derived from an EMBL/GenBank/DDBJ whole genome shotgun (WGS) entry which is preliminary data.</text>
</comment>
<dbReference type="Gene3D" id="3.60.15.10">
    <property type="entry name" value="Ribonuclease Z/Hydroxyacylglutathione hydrolase-like"/>
    <property type="match status" value="1"/>
</dbReference>
<dbReference type="SUPFAM" id="SSF56281">
    <property type="entry name" value="Metallo-hydrolase/oxidoreductase"/>
    <property type="match status" value="1"/>
</dbReference>
<feature type="domain" description="Metallo-beta-lactamase" evidence="2">
    <location>
        <begin position="53"/>
        <end position="236"/>
    </location>
</feature>
<reference evidence="4" key="1">
    <citation type="submission" date="2017-05" db="EMBL/GenBank/DDBJ databases">
        <authorList>
            <person name="Sharma S."/>
            <person name="Sidhu C."/>
            <person name="Pinnaka A.K."/>
        </authorList>
    </citation>
    <scope>NUCLEOTIDE SEQUENCE [LARGE SCALE GENOMIC DNA]</scope>
    <source>
        <strain evidence="4">AK93</strain>
    </source>
</reference>
<dbReference type="InterPro" id="IPR001279">
    <property type="entry name" value="Metallo-B-lactamas"/>
</dbReference>
<gene>
    <name evidence="3" type="ORF">CAL65_18185</name>
</gene>
<keyword evidence="3" id="KW-0378">Hydrolase</keyword>
<keyword evidence="4" id="KW-1185">Reference proteome</keyword>
<dbReference type="CDD" id="cd16282">
    <property type="entry name" value="metallo-hydrolase-like_MBL-fold"/>
    <property type="match status" value="1"/>
</dbReference>
<dbReference type="PANTHER" id="PTHR42951">
    <property type="entry name" value="METALLO-BETA-LACTAMASE DOMAIN-CONTAINING"/>
    <property type="match status" value="1"/>
</dbReference>
<proteinExistence type="inferred from homology"/>
<sequence>MPRLNALLGFYALLYGSFAAALDYQLQPREIAAGVYIFEGRQEHFTRHNGGNIVNTGFVITDAGVVVIDTGPSRLYGEQMRKAIATVTDQPPVQVFITHHHPDHFLGNQAFADVPICALPLTQKIIARDADALLDNMYRAAGAWMEGTEAVAPNCRAEAGKLTVGERRLSVLAVAGHSGDEASDLMVYDHRSGTLFAGDIVFHGRAATTPHANIQVWLQVLRDLERQQPQILVPGHGPTATDSRAIRETAAYLEWLDTTLREAAAAGLDMAEALELEIPERFKSLAVIDEEFERSVFHLFPAIDQEVLHGGAGNGTR</sequence>